<dbReference type="OrthoDB" id="8239476at2"/>
<reference evidence="3 4" key="1">
    <citation type="submission" date="2019-06" db="EMBL/GenBank/DDBJ databases">
        <title>Genomic Encyclopedia of Type Strains, Phase IV (KMG-V): Genome sequencing to study the core and pangenomes of soil and plant-associated prokaryotes.</title>
        <authorList>
            <person name="Whitman W."/>
        </authorList>
    </citation>
    <scope>NUCLEOTIDE SEQUENCE [LARGE SCALE GENOMIC DNA]</scope>
    <source>
        <strain evidence="3 4">BR 10556</strain>
    </source>
</reference>
<dbReference type="AlphaFoldDB" id="A0A560JIP3"/>
<evidence type="ECO:0000256" key="1">
    <source>
        <dbReference type="SAM" id="MobiDB-lite"/>
    </source>
</evidence>
<feature type="signal peptide" evidence="2">
    <location>
        <begin position="1"/>
        <end position="27"/>
    </location>
</feature>
<proteinExistence type="predicted"/>
<feature type="region of interest" description="Disordered" evidence="1">
    <location>
        <begin position="77"/>
        <end position="98"/>
    </location>
</feature>
<evidence type="ECO:0000256" key="2">
    <source>
        <dbReference type="SAM" id="SignalP"/>
    </source>
</evidence>
<dbReference type="Proteomes" id="UP000315914">
    <property type="component" value="Unassembled WGS sequence"/>
</dbReference>
<dbReference type="RefSeq" id="WP_080140218.1">
    <property type="nucleotide sequence ID" value="NZ_LWIG01000063.1"/>
</dbReference>
<keyword evidence="2" id="KW-0732">Signal</keyword>
<name>A0A560JIP3_9BRAD</name>
<evidence type="ECO:0008006" key="5">
    <source>
        <dbReference type="Google" id="ProtNLM"/>
    </source>
</evidence>
<comment type="caution">
    <text evidence="3">The sequence shown here is derived from an EMBL/GenBank/DDBJ whole genome shotgun (WGS) entry which is preliminary data.</text>
</comment>
<evidence type="ECO:0000313" key="4">
    <source>
        <dbReference type="Proteomes" id="UP000315914"/>
    </source>
</evidence>
<sequence length="199" mass="21193">MRTLISSASHTAIIALTALVSAAFAQAAGGRGSLVDARAIVAAELAGEKALGPCRIDGEAWMTYPVPADLARKYLGRRTGASPAPPPASPRATIDPRGARPEIFCSNAEHRGRRDAAITALGPGERTTQISLGYTFPAFDAAGRTAIVIVEHDVGTWRREDDGSRVRTSGEMFGAAHVYKKRGRRWTLVADDEVYSGLY</sequence>
<keyword evidence="4" id="KW-1185">Reference proteome</keyword>
<dbReference type="EMBL" id="VITW01000012">
    <property type="protein sequence ID" value="TWB68210.1"/>
    <property type="molecule type" value="Genomic_DNA"/>
</dbReference>
<feature type="chain" id="PRO_5022888568" description="SnoaL-like protein" evidence="2">
    <location>
        <begin position="28"/>
        <end position="199"/>
    </location>
</feature>
<gene>
    <name evidence="3" type="ORF">FBZ95_112115</name>
</gene>
<dbReference type="STRING" id="1399419.A5906_15635"/>
<accession>A0A560JIP3</accession>
<protein>
    <recommendedName>
        <fullName evidence="5">SnoaL-like protein</fullName>
    </recommendedName>
</protein>
<organism evidence="3 4">
    <name type="scientific">Bradyrhizobium sacchari</name>
    <dbReference type="NCBI Taxonomy" id="1399419"/>
    <lineage>
        <taxon>Bacteria</taxon>
        <taxon>Pseudomonadati</taxon>
        <taxon>Pseudomonadota</taxon>
        <taxon>Alphaproteobacteria</taxon>
        <taxon>Hyphomicrobiales</taxon>
        <taxon>Nitrobacteraceae</taxon>
        <taxon>Bradyrhizobium</taxon>
    </lineage>
</organism>
<evidence type="ECO:0000313" key="3">
    <source>
        <dbReference type="EMBL" id="TWB68210.1"/>
    </source>
</evidence>